<dbReference type="InterPro" id="IPR005482">
    <property type="entry name" value="Biotin_COase_C"/>
</dbReference>
<keyword evidence="4 6" id="KW-0067">ATP-binding</keyword>
<evidence type="ECO:0000313" key="10">
    <source>
        <dbReference type="EMBL" id="KAL0957993.1"/>
    </source>
</evidence>
<keyword evidence="11" id="KW-1185">Reference proteome</keyword>
<dbReference type="InterPro" id="IPR016185">
    <property type="entry name" value="PreATP-grasp_dom_sf"/>
</dbReference>
<evidence type="ECO:0000259" key="8">
    <source>
        <dbReference type="PROSITE" id="PS50975"/>
    </source>
</evidence>
<dbReference type="InterPro" id="IPR005479">
    <property type="entry name" value="CPAse_ATP-bd"/>
</dbReference>
<keyword evidence="2" id="KW-0436">Ligase</keyword>
<dbReference type="PANTHER" id="PTHR45007:SF1">
    <property type="entry name" value="CARBOXYLASE, PUTATIVE (AFU_ORTHOLOGUE AFUA_5G07570)-RELATED"/>
    <property type="match status" value="1"/>
</dbReference>
<dbReference type="InterPro" id="IPR001882">
    <property type="entry name" value="Biotin_BS"/>
</dbReference>
<evidence type="ECO:0000256" key="4">
    <source>
        <dbReference type="ARBA" id="ARBA00022840"/>
    </source>
</evidence>
<dbReference type="InterPro" id="IPR000089">
    <property type="entry name" value="Biotin_lipoyl"/>
</dbReference>
<dbReference type="SUPFAM" id="SSF51230">
    <property type="entry name" value="Single hybrid motif"/>
    <property type="match status" value="1"/>
</dbReference>
<dbReference type="SUPFAM" id="SSF51246">
    <property type="entry name" value="Rudiment single hybrid motif"/>
    <property type="match status" value="1"/>
</dbReference>
<dbReference type="SMART" id="SM00878">
    <property type="entry name" value="Biotin_carb_C"/>
    <property type="match status" value="1"/>
</dbReference>
<evidence type="ECO:0000256" key="1">
    <source>
        <dbReference type="ARBA" id="ARBA00001953"/>
    </source>
</evidence>
<evidence type="ECO:0000256" key="3">
    <source>
        <dbReference type="ARBA" id="ARBA00022741"/>
    </source>
</evidence>
<dbReference type="PROSITE" id="PS00188">
    <property type="entry name" value="BIOTIN"/>
    <property type="match status" value="1"/>
</dbReference>
<dbReference type="SUPFAM" id="SSF52440">
    <property type="entry name" value="PreATP-grasp domain"/>
    <property type="match status" value="1"/>
</dbReference>
<reference evidence="11" key="1">
    <citation type="submission" date="2024-06" db="EMBL/GenBank/DDBJ databases">
        <title>Multi-omics analyses provide insights into the biosynthesis of the anticancer antibiotic pleurotin in Hohenbuehelia grisea.</title>
        <authorList>
            <person name="Weaver J.A."/>
            <person name="Alberti F."/>
        </authorList>
    </citation>
    <scope>NUCLEOTIDE SEQUENCE [LARGE SCALE GENOMIC DNA]</scope>
    <source>
        <strain evidence="11">T-177</strain>
    </source>
</reference>
<comment type="cofactor">
    <cofactor evidence="1">
        <name>biotin</name>
        <dbReference type="ChEBI" id="CHEBI:57586"/>
    </cofactor>
</comment>
<evidence type="ECO:0000256" key="6">
    <source>
        <dbReference type="PROSITE-ProRule" id="PRU00409"/>
    </source>
</evidence>
<dbReference type="Pfam" id="PF00289">
    <property type="entry name" value="Biotin_carb_N"/>
    <property type="match status" value="1"/>
</dbReference>
<keyword evidence="3 6" id="KW-0547">Nucleotide-binding</keyword>
<name>A0ABR3JQ92_9AGAR</name>
<dbReference type="PROSITE" id="PS50975">
    <property type="entry name" value="ATP_GRASP"/>
    <property type="match status" value="1"/>
</dbReference>
<dbReference type="PROSITE" id="PS00867">
    <property type="entry name" value="CPSASE_2"/>
    <property type="match status" value="1"/>
</dbReference>
<organism evidence="10 11">
    <name type="scientific">Hohenbuehelia grisea</name>
    <dbReference type="NCBI Taxonomy" id="104357"/>
    <lineage>
        <taxon>Eukaryota</taxon>
        <taxon>Fungi</taxon>
        <taxon>Dikarya</taxon>
        <taxon>Basidiomycota</taxon>
        <taxon>Agaricomycotina</taxon>
        <taxon>Agaricomycetes</taxon>
        <taxon>Agaricomycetidae</taxon>
        <taxon>Agaricales</taxon>
        <taxon>Pleurotineae</taxon>
        <taxon>Pleurotaceae</taxon>
        <taxon>Hohenbuehelia</taxon>
    </lineage>
</organism>
<dbReference type="PROSITE" id="PS50968">
    <property type="entry name" value="BIOTINYL_LIPOYL"/>
    <property type="match status" value="1"/>
</dbReference>
<feature type="domain" description="ATP-grasp" evidence="8">
    <location>
        <begin position="121"/>
        <end position="314"/>
    </location>
</feature>
<sequence>MPKVLVANRGEIAIRILRTAEELGWQTATVYTDTDASHATYAHEVMKLNSVSDFLNVSRIVEVAQSLGCTHIHPGYGFLSESSVLAAACSASGQTAGGASITFIGPSVEALRIASDKMLSRDLAASVGVNVAAGTRVSSSADVRSFVNRVGYPVMIKALDGGGGRGIRVVEHEGTLEESFKRCLGESPSRQLFVEKALTGPGWKHIEVQIVGDGQGGVTHFWERECSVQRRFQKVVEAAPSSLPRAAVSPLFDASLKMAAKLQYKGLGTFEYLVNAKTLEWAFLEINPRVQVEHTITEEITNVDLVRAQFLISQGATLASLNLSSAAFPAQGYAIQLRITAEDPKQGFRLSPGTIRAQDISWPAGRGVRIDTWLGGGSGLPSGHSSTWVVGPDFDSLLAKIIVRGASFEEATQKGLRALSEFRLTGGVKTNAELLAGVLAHDAWTTGSIHTLWLEGTLEDVLHHGKDLLDARNVTAGLDLKDAGIDSPSATLGAGSAASVMLQPGTVFNLTLAPTDSTSTQPLKHTLSLSTIAHNAFPDQLSGTLQTTLTGAPLAFTLTQSASAAVSSSGAIELADPNNSSHIGSPLTGKIVELHPALSAKEGPRVVKKGETVAVLSVMKMESVVLAPFDCVVERAGKGIKPGVIINEGTLLAVVDGALEKSRL</sequence>
<dbReference type="Proteomes" id="UP001556367">
    <property type="component" value="Unassembled WGS sequence"/>
</dbReference>
<accession>A0ABR3JQ92</accession>
<evidence type="ECO:0000313" key="11">
    <source>
        <dbReference type="Proteomes" id="UP001556367"/>
    </source>
</evidence>
<feature type="domain" description="Lipoyl-binding" evidence="7">
    <location>
        <begin position="571"/>
        <end position="656"/>
    </location>
</feature>
<evidence type="ECO:0000256" key="2">
    <source>
        <dbReference type="ARBA" id="ARBA00022598"/>
    </source>
</evidence>
<evidence type="ECO:0000259" key="9">
    <source>
        <dbReference type="PROSITE" id="PS50979"/>
    </source>
</evidence>
<dbReference type="PANTHER" id="PTHR45007">
    <property type="entry name" value="CARBOXYLASE, PUTATIVE (AFU_ORTHOLOGUE AFUA_5G07570)-RELATED"/>
    <property type="match status" value="1"/>
</dbReference>
<dbReference type="EMBL" id="JASNQZ010000004">
    <property type="protein sequence ID" value="KAL0957993.1"/>
    <property type="molecule type" value="Genomic_DNA"/>
</dbReference>
<dbReference type="Pfam" id="PF02785">
    <property type="entry name" value="Biotin_carb_C"/>
    <property type="match status" value="1"/>
</dbReference>
<proteinExistence type="predicted"/>
<dbReference type="InterPro" id="IPR011054">
    <property type="entry name" value="Rudment_hybrid_motif"/>
</dbReference>
<dbReference type="CDD" id="cd06850">
    <property type="entry name" value="biotinyl_domain"/>
    <property type="match status" value="1"/>
</dbReference>
<keyword evidence="5" id="KW-0092">Biotin</keyword>
<dbReference type="InterPro" id="IPR005481">
    <property type="entry name" value="BC-like_N"/>
</dbReference>
<gene>
    <name evidence="10" type="ORF">HGRIS_000168</name>
</gene>
<dbReference type="InterPro" id="IPR011053">
    <property type="entry name" value="Single_hybrid_motif"/>
</dbReference>
<evidence type="ECO:0000256" key="5">
    <source>
        <dbReference type="ARBA" id="ARBA00023267"/>
    </source>
</evidence>
<dbReference type="PROSITE" id="PS50979">
    <property type="entry name" value="BC"/>
    <property type="match status" value="1"/>
</dbReference>
<dbReference type="InterPro" id="IPR011764">
    <property type="entry name" value="Biotin_carboxylation_dom"/>
</dbReference>
<feature type="domain" description="Biotin carboxylation" evidence="9">
    <location>
        <begin position="1"/>
        <end position="459"/>
    </location>
</feature>
<dbReference type="Pfam" id="PF02786">
    <property type="entry name" value="CPSase_L_D2"/>
    <property type="match status" value="1"/>
</dbReference>
<evidence type="ECO:0000259" key="7">
    <source>
        <dbReference type="PROSITE" id="PS50968"/>
    </source>
</evidence>
<protein>
    <submittedName>
        <fullName evidence="10">Uncharacterized protein</fullName>
    </submittedName>
</protein>
<dbReference type="InterPro" id="IPR011761">
    <property type="entry name" value="ATP-grasp"/>
</dbReference>
<dbReference type="Gene3D" id="2.40.50.100">
    <property type="match status" value="1"/>
</dbReference>
<dbReference type="SUPFAM" id="SSF56059">
    <property type="entry name" value="Glutathione synthetase ATP-binding domain-like"/>
    <property type="match status" value="1"/>
</dbReference>
<dbReference type="Gene3D" id="3.30.470.20">
    <property type="entry name" value="ATP-grasp fold, B domain"/>
    <property type="match status" value="1"/>
</dbReference>
<comment type="caution">
    <text evidence="10">The sequence shown here is derived from an EMBL/GenBank/DDBJ whole genome shotgun (WGS) entry which is preliminary data.</text>
</comment>